<protein>
    <submittedName>
        <fullName evidence="1">Cof-type HAD-IIB family hydrolase</fullName>
    </submittedName>
</protein>
<dbReference type="SUPFAM" id="SSF56784">
    <property type="entry name" value="HAD-like"/>
    <property type="match status" value="1"/>
</dbReference>
<dbReference type="InterPro" id="IPR023214">
    <property type="entry name" value="HAD_sf"/>
</dbReference>
<dbReference type="Gene3D" id="3.30.1240.10">
    <property type="match status" value="1"/>
</dbReference>
<sequence length="270" mass="29948">MIKLIAIDLDGTLLTNDKTISERNQVILKKAKEQGVKVVLCTGRPLNSVVGHLETLGLNDEGDYAVTFNGGLIQRNDTGEIVAKEVMSYEDAKTLYELTYPLGLPLDVVQGSTVMTVQPEPEENQSLYYTLNPLLNYVDTNLAELKEKSDFNKMVCTLEPAIIEEKMPLIPASYHEHYNIVRSGEYIFEFLPKKVSKAYGLKLLGELLNIKPEEMMALGDEENDLAMIEYVGLGVAMANGSQQIKEAAQYVTLTNEEDGVAHAVEKFVLA</sequence>
<dbReference type="GO" id="GO:0016791">
    <property type="term" value="F:phosphatase activity"/>
    <property type="evidence" value="ECO:0007669"/>
    <property type="project" value="UniProtKB-ARBA"/>
</dbReference>
<proteinExistence type="predicted"/>
<dbReference type="PROSITE" id="PS01228">
    <property type="entry name" value="COF_1"/>
    <property type="match status" value="1"/>
</dbReference>
<keyword evidence="2" id="KW-1185">Reference proteome</keyword>
<dbReference type="SFLD" id="SFLDS00003">
    <property type="entry name" value="Haloacid_Dehalogenase"/>
    <property type="match status" value="1"/>
</dbReference>
<dbReference type="SFLD" id="SFLDG01140">
    <property type="entry name" value="C2.B:_Phosphomannomutase_and_P"/>
    <property type="match status" value="1"/>
</dbReference>
<dbReference type="CDD" id="cd07516">
    <property type="entry name" value="HAD_Pase"/>
    <property type="match status" value="1"/>
</dbReference>
<evidence type="ECO:0000313" key="1">
    <source>
        <dbReference type="EMBL" id="WEG73151.1"/>
    </source>
</evidence>
<dbReference type="SFLD" id="SFLDG01144">
    <property type="entry name" value="C2.B.4:_PGP_Like"/>
    <property type="match status" value="1"/>
</dbReference>
<dbReference type="PANTHER" id="PTHR10000">
    <property type="entry name" value="PHOSPHOSERINE PHOSPHATASE"/>
    <property type="match status" value="1"/>
</dbReference>
<keyword evidence="1" id="KW-0378">Hydrolase</keyword>
<dbReference type="NCBIfam" id="TIGR00099">
    <property type="entry name" value="Cof-subfamily"/>
    <property type="match status" value="1"/>
</dbReference>
<organism evidence="1 2">
    <name type="scientific">Vagococcus intermedius</name>
    <dbReference type="NCBI Taxonomy" id="2991418"/>
    <lineage>
        <taxon>Bacteria</taxon>
        <taxon>Bacillati</taxon>
        <taxon>Bacillota</taxon>
        <taxon>Bacilli</taxon>
        <taxon>Lactobacillales</taxon>
        <taxon>Enterococcaceae</taxon>
        <taxon>Vagococcus</taxon>
    </lineage>
</organism>
<name>A0AAF0CUL1_9ENTE</name>
<reference evidence="1" key="1">
    <citation type="submission" date="2022-10" db="EMBL/GenBank/DDBJ databases">
        <title>Vagococcus sp. isolated from poultry meat.</title>
        <authorList>
            <person name="Johansson P."/>
            <person name="Bjorkroth J."/>
        </authorList>
    </citation>
    <scope>NUCLEOTIDE SEQUENCE</scope>
    <source>
        <strain evidence="1">STAA11</strain>
    </source>
</reference>
<dbReference type="GO" id="GO:0000287">
    <property type="term" value="F:magnesium ion binding"/>
    <property type="evidence" value="ECO:0007669"/>
    <property type="project" value="TreeGrafter"/>
</dbReference>
<dbReference type="PANTHER" id="PTHR10000:SF8">
    <property type="entry name" value="HAD SUPERFAMILY HYDROLASE-LIKE, TYPE 3"/>
    <property type="match status" value="1"/>
</dbReference>
<dbReference type="InterPro" id="IPR036412">
    <property type="entry name" value="HAD-like_sf"/>
</dbReference>
<evidence type="ECO:0000313" key="2">
    <source>
        <dbReference type="Proteomes" id="UP001179647"/>
    </source>
</evidence>
<dbReference type="Gene3D" id="3.40.50.1000">
    <property type="entry name" value="HAD superfamily/HAD-like"/>
    <property type="match status" value="1"/>
</dbReference>
<dbReference type="AlphaFoldDB" id="A0AAF0CUL1"/>
<dbReference type="Pfam" id="PF08282">
    <property type="entry name" value="Hydrolase_3"/>
    <property type="match status" value="1"/>
</dbReference>
<dbReference type="InterPro" id="IPR000150">
    <property type="entry name" value="Cof"/>
</dbReference>
<dbReference type="InterPro" id="IPR006379">
    <property type="entry name" value="HAD-SF_hydro_IIB"/>
</dbReference>
<dbReference type="NCBIfam" id="TIGR01484">
    <property type="entry name" value="HAD-SF-IIB"/>
    <property type="match status" value="1"/>
</dbReference>
<accession>A0AAF0CUL1</accession>
<dbReference type="Proteomes" id="UP001179647">
    <property type="component" value="Chromosome"/>
</dbReference>
<dbReference type="GO" id="GO:0005829">
    <property type="term" value="C:cytosol"/>
    <property type="evidence" value="ECO:0007669"/>
    <property type="project" value="TreeGrafter"/>
</dbReference>
<dbReference type="EMBL" id="CP110232">
    <property type="protein sequence ID" value="WEG73151.1"/>
    <property type="molecule type" value="Genomic_DNA"/>
</dbReference>
<dbReference type="RefSeq" id="WP_275468955.1">
    <property type="nucleotide sequence ID" value="NZ_CP110232.1"/>
</dbReference>
<gene>
    <name evidence="1" type="ORF">OL234_09330</name>
</gene>
<dbReference type="KEGG" id="vie:OL234_09330"/>